<proteinExistence type="predicted"/>
<dbReference type="PANTHER" id="PTHR42709">
    <property type="entry name" value="ALKALINE PHOSPHATASE LIKE PROTEIN"/>
    <property type="match status" value="1"/>
</dbReference>
<feature type="transmembrane region" description="Helical" evidence="1">
    <location>
        <begin position="45"/>
        <end position="67"/>
    </location>
</feature>
<reference evidence="2 3" key="1">
    <citation type="submission" date="2014-07" db="EMBL/GenBank/DDBJ databases">
        <title>Comparative analysis of Nitrosococcus oceani genome inventories of strains from Pacific and Atlantic gyres.</title>
        <authorList>
            <person name="Lim C.K."/>
            <person name="Wang L."/>
            <person name="Sayavedra-Soto L.A."/>
            <person name="Klotz M.G."/>
        </authorList>
    </citation>
    <scope>NUCLEOTIDE SEQUENCE [LARGE SCALE GENOMIC DNA]</scope>
    <source>
        <strain evidence="2 3">C-27</strain>
    </source>
</reference>
<sequence length="142" mass="15366">MNFPANSDLWTLFGSSFLAATLLPGGSEVVFALLASQDVYSPSVLIGVATLGNTLGGMVSLGMGWLVARRYPLRTLARPSHQRAYRWLRRYGAVGLLGAWMPVIGDPLCFVAGWLRLNVFLGLFFMAVGKGARYAALWNVVG</sequence>
<dbReference type="OrthoDB" id="9814483at2"/>
<keyword evidence="1" id="KW-0812">Transmembrane</keyword>
<keyword evidence="1" id="KW-1133">Transmembrane helix</keyword>
<accession>A0A0E2Z037</accession>
<name>A0A0E2Z037_9GAMM</name>
<evidence type="ECO:0000313" key="3">
    <source>
        <dbReference type="Proteomes" id="UP000028839"/>
    </source>
</evidence>
<dbReference type="AlphaFoldDB" id="A0A0E2Z037"/>
<keyword evidence="1" id="KW-0472">Membrane</keyword>
<protein>
    <submittedName>
        <fullName evidence="2">Membrane protein</fullName>
    </submittedName>
</protein>
<comment type="caution">
    <text evidence="2">The sequence shown here is derived from an EMBL/GenBank/DDBJ whole genome shotgun (WGS) entry which is preliminary data.</text>
</comment>
<organism evidence="2 3">
    <name type="scientific">Nitrosococcus oceani C-27</name>
    <dbReference type="NCBI Taxonomy" id="314279"/>
    <lineage>
        <taxon>Bacteria</taxon>
        <taxon>Pseudomonadati</taxon>
        <taxon>Pseudomonadota</taxon>
        <taxon>Gammaproteobacteria</taxon>
        <taxon>Chromatiales</taxon>
        <taxon>Chromatiaceae</taxon>
        <taxon>Nitrosococcus</taxon>
    </lineage>
</organism>
<gene>
    <name evidence="2" type="ORF">IB75_13465</name>
</gene>
<dbReference type="InterPro" id="IPR051311">
    <property type="entry name" value="DedA_domain"/>
</dbReference>
<dbReference type="Proteomes" id="UP000028839">
    <property type="component" value="Unassembled WGS sequence"/>
</dbReference>
<evidence type="ECO:0000313" key="2">
    <source>
        <dbReference type="EMBL" id="KFI18576.1"/>
    </source>
</evidence>
<feature type="transmembrane region" description="Helical" evidence="1">
    <location>
        <begin position="88"/>
        <end position="105"/>
    </location>
</feature>
<dbReference type="EMBL" id="JPGN01000077">
    <property type="protein sequence ID" value="KFI18576.1"/>
    <property type="molecule type" value="Genomic_DNA"/>
</dbReference>
<evidence type="ECO:0000256" key="1">
    <source>
        <dbReference type="SAM" id="Phobius"/>
    </source>
</evidence>
<dbReference type="HOGENOM" id="CLU_125997_1_0_6"/>
<dbReference type="PANTHER" id="PTHR42709:SF4">
    <property type="entry name" value="INNER MEMBRANE PROTEIN YQAA"/>
    <property type="match status" value="1"/>
</dbReference>